<evidence type="ECO:0000313" key="4">
    <source>
        <dbReference type="Proteomes" id="UP001328733"/>
    </source>
</evidence>
<reference evidence="3 4" key="1">
    <citation type="submission" date="2024-01" db="EMBL/GenBank/DDBJ databases">
        <title>Genomic insights into the taxonomy and metabolism of the cyanobacterium Pannus brasiliensis CCIBt3594.</title>
        <authorList>
            <person name="Machado M."/>
            <person name="Botero N.B."/>
            <person name="Andreote A.P.D."/>
            <person name="Feitosa A.M.T."/>
            <person name="Popin R."/>
            <person name="Sivonen K."/>
            <person name="Fiore M.F."/>
        </authorList>
    </citation>
    <scope>NUCLEOTIDE SEQUENCE [LARGE SCALE GENOMIC DNA]</scope>
    <source>
        <strain evidence="3 4">CCIBt3594</strain>
    </source>
</reference>
<feature type="chain" id="PRO_5043342546" description="Biotin/lipoyl-binding protein" evidence="2">
    <location>
        <begin position="19"/>
        <end position="340"/>
    </location>
</feature>
<evidence type="ECO:0000256" key="2">
    <source>
        <dbReference type="SAM" id="SignalP"/>
    </source>
</evidence>
<dbReference type="EMBL" id="JBAFSM010000099">
    <property type="protein sequence ID" value="MEG3440394.1"/>
    <property type="molecule type" value="Genomic_DNA"/>
</dbReference>
<accession>A0AAW9R229</accession>
<feature type="signal peptide" evidence="2">
    <location>
        <begin position="1"/>
        <end position="18"/>
    </location>
</feature>
<gene>
    <name evidence="3" type="ORF">V0288_24920</name>
</gene>
<keyword evidence="2" id="KW-0732">Signal</keyword>
<organism evidence="3 4">
    <name type="scientific">Pannus brasiliensis CCIBt3594</name>
    <dbReference type="NCBI Taxonomy" id="1427578"/>
    <lineage>
        <taxon>Bacteria</taxon>
        <taxon>Bacillati</taxon>
        <taxon>Cyanobacteriota</taxon>
        <taxon>Cyanophyceae</taxon>
        <taxon>Oscillatoriophycideae</taxon>
        <taxon>Chroococcales</taxon>
        <taxon>Microcystaceae</taxon>
        <taxon>Pannus</taxon>
    </lineage>
</organism>
<proteinExistence type="predicted"/>
<evidence type="ECO:0000256" key="1">
    <source>
        <dbReference type="SAM" id="Coils"/>
    </source>
</evidence>
<dbReference type="Proteomes" id="UP001328733">
    <property type="component" value="Unassembled WGS sequence"/>
</dbReference>
<comment type="caution">
    <text evidence="3">The sequence shown here is derived from an EMBL/GenBank/DDBJ whole genome shotgun (WGS) entry which is preliminary data.</text>
</comment>
<feature type="coiled-coil region" evidence="1">
    <location>
        <begin position="187"/>
        <end position="262"/>
    </location>
</feature>
<evidence type="ECO:0008006" key="5">
    <source>
        <dbReference type="Google" id="ProtNLM"/>
    </source>
</evidence>
<keyword evidence="1" id="KW-0175">Coiled coil</keyword>
<dbReference type="AlphaFoldDB" id="A0AAW9R229"/>
<name>A0AAW9R229_9CHRO</name>
<keyword evidence="4" id="KW-1185">Reference proteome</keyword>
<evidence type="ECO:0000313" key="3">
    <source>
        <dbReference type="EMBL" id="MEG3440394.1"/>
    </source>
</evidence>
<dbReference type="RefSeq" id="WP_332867866.1">
    <property type="nucleotide sequence ID" value="NZ_JBAFSM010000099.1"/>
</dbReference>
<protein>
    <recommendedName>
        <fullName evidence="5">Biotin/lipoyl-binding protein</fullName>
    </recommendedName>
</protein>
<sequence>MYRSILIALLLTTPIALAQTTSKPRGEITITPSKTESATPRRLKIELSIANPQDLKVREGDRVGKGQVIADRDGDRTRLNRERRETLLTIAKIEQTPPPRLKVAPPIRELPPANFAIEEATIEQAELKFSQAQRNYQGALSGDPFITARANVDFAKAGVEQAYREVELQQKKIDAIAQIKGIPPEMLEHETEKLKEVRSNWEQKQAEFDFRAAEYKQVEQGRRESIEGLKAAVDSARSDLEVAQAKLRAAKEERNREEYQYQVAIARQSEEANQSSIAVSQQNLEREFKLSQLNDRISAIDEKLSTIAQVRSPFAGRIKRIKIEKQSDNTIKVVLSLIPE</sequence>